<comment type="caution">
    <text evidence="2">The sequence shown here is derived from an EMBL/GenBank/DDBJ whole genome shotgun (WGS) entry which is preliminary data.</text>
</comment>
<organism evidence="2 3">
    <name type="scientific">Candidatus Methylobacter favarea</name>
    <dbReference type="NCBI Taxonomy" id="2707345"/>
    <lineage>
        <taxon>Bacteria</taxon>
        <taxon>Pseudomonadati</taxon>
        <taxon>Pseudomonadota</taxon>
        <taxon>Gammaproteobacteria</taxon>
        <taxon>Methylococcales</taxon>
        <taxon>Methylococcaceae</taxon>
        <taxon>Methylobacter</taxon>
    </lineage>
</organism>
<protein>
    <recommendedName>
        <fullName evidence="4">DUF190 domain-containing protein</fullName>
    </recommendedName>
</protein>
<reference evidence="2 3" key="1">
    <citation type="submission" date="2020-02" db="EMBL/GenBank/DDBJ databases">
        <authorList>
            <person name="Hogendoorn C."/>
        </authorList>
    </citation>
    <scope>NUCLEOTIDE SEQUENCE [LARGE SCALE GENOMIC DNA]</scope>
    <source>
        <strain evidence="2">METHB21</strain>
    </source>
</reference>
<dbReference type="Gene3D" id="3.30.70.120">
    <property type="match status" value="1"/>
</dbReference>
<sequence length="105" mass="11697">MSSSAITMARIYAMEGHDQVNQILDILHDEEKIFGVTIVRGIAGFGKDRKIHTSSLLALSLELPLIIEFYDEPVKVEKAIQTLKSRLDLKHIVSWPATAHTDPAT</sequence>
<accession>A0A8S0WCG9</accession>
<dbReference type="AlphaFoldDB" id="A0A8S0WCG9"/>
<evidence type="ECO:0000256" key="1">
    <source>
        <dbReference type="ARBA" id="ARBA00010554"/>
    </source>
</evidence>
<dbReference type="Proteomes" id="UP000494216">
    <property type="component" value="Unassembled WGS sequence"/>
</dbReference>
<dbReference type="PANTHER" id="PTHR35983">
    <property type="entry name" value="UPF0166 PROTEIN TM_0021"/>
    <property type="match status" value="1"/>
</dbReference>
<keyword evidence="3" id="KW-1185">Reference proteome</keyword>
<dbReference type="Pfam" id="PF02641">
    <property type="entry name" value="DUF190"/>
    <property type="match status" value="1"/>
</dbReference>
<dbReference type="SUPFAM" id="SSF54913">
    <property type="entry name" value="GlnB-like"/>
    <property type="match status" value="1"/>
</dbReference>
<evidence type="ECO:0000313" key="2">
    <source>
        <dbReference type="EMBL" id="CAA9892515.1"/>
    </source>
</evidence>
<dbReference type="EMBL" id="CADCXN010000103">
    <property type="protein sequence ID" value="CAA9892515.1"/>
    <property type="molecule type" value="Genomic_DNA"/>
</dbReference>
<comment type="similarity">
    <text evidence="1">Belongs to the UPF0166 family.</text>
</comment>
<dbReference type="InterPro" id="IPR011322">
    <property type="entry name" value="N-reg_PII-like_a/b"/>
</dbReference>
<dbReference type="InterPro" id="IPR003793">
    <property type="entry name" value="UPF0166"/>
</dbReference>
<evidence type="ECO:0000313" key="3">
    <source>
        <dbReference type="Proteomes" id="UP000494216"/>
    </source>
</evidence>
<gene>
    <name evidence="2" type="ORF">METHB2_700010</name>
</gene>
<dbReference type="InterPro" id="IPR015867">
    <property type="entry name" value="N-reg_PII/ATP_PRibTrfase_C"/>
</dbReference>
<name>A0A8S0WCG9_9GAMM</name>
<dbReference type="PANTHER" id="PTHR35983:SF1">
    <property type="entry name" value="UPF0166 PROTEIN TM_0021"/>
    <property type="match status" value="1"/>
</dbReference>
<proteinExistence type="inferred from homology"/>
<evidence type="ECO:0008006" key="4">
    <source>
        <dbReference type="Google" id="ProtNLM"/>
    </source>
</evidence>